<gene>
    <name evidence="2" type="ORF">NCTC9935_01399</name>
</gene>
<organism evidence="2 3">
    <name type="scientific">Schaalia odontolytica</name>
    <dbReference type="NCBI Taxonomy" id="1660"/>
    <lineage>
        <taxon>Bacteria</taxon>
        <taxon>Bacillati</taxon>
        <taxon>Actinomycetota</taxon>
        <taxon>Actinomycetes</taxon>
        <taxon>Actinomycetales</taxon>
        <taxon>Actinomycetaceae</taxon>
        <taxon>Schaalia</taxon>
    </lineage>
</organism>
<reference evidence="2 3" key="1">
    <citation type="submission" date="2018-06" db="EMBL/GenBank/DDBJ databases">
        <authorList>
            <consortium name="Pathogen Informatics"/>
            <person name="Doyle S."/>
        </authorList>
    </citation>
    <scope>NUCLEOTIDE SEQUENCE [LARGE SCALE GENOMIC DNA]</scope>
    <source>
        <strain evidence="2 3">NCTC9935</strain>
    </source>
</reference>
<protein>
    <submittedName>
        <fullName evidence="2">Protein of uncharacterized function (DUF3027)</fullName>
    </submittedName>
</protein>
<dbReference type="OrthoDB" id="3210158at2"/>
<sequence>MPKTQARVRAVKKDAVLEGAVDVARAGAEAVAYPRPVGEHAGFEMLSERLATHYFASTDAGYVGWCWAVTVARVPRGRVATVCEVDMTPREGALLAPEWVPWEERLRPSDISRDDVLPYKADDERLEQGFEDASEDLDLPVVRELGLGRARVLSQEGLDQAAKRWYESERGPTSGRRPRNTCSSCGFLMKMSGGMRTMFGVCANEWAADDGAVVSLDHTCGSHSETDVPKNDTAWPVRPSRVNEGVLDAEPMPPASNEAKRDEPRKDEADRTEASEGTAQPD</sequence>
<accession>A0A2X0U6H6</accession>
<dbReference type="EMBL" id="UAPR01000004">
    <property type="protein sequence ID" value="SPT55885.1"/>
    <property type="molecule type" value="Genomic_DNA"/>
</dbReference>
<dbReference type="InterPro" id="IPR021391">
    <property type="entry name" value="DUF3027"/>
</dbReference>
<feature type="compositionally biased region" description="Basic and acidic residues" evidence="1">
    <location>
        <begin position="258"/>
        <end position="274"/>
    </location>
</feature>
<dbReference type="RefSeq" id="WP_111823893.1">
    <property type="nucleotide sequence ID" value="NZ_CBDERX010000069.1"/>
</dbReference>
<dbReference type="AlphaFoldDB" id="A0A2X0U6H6"/>
<evidence type="ECO:0000313" key="2">
    <source>
        <dbReference type="EMBL" id="SPT55885.1"/>
    </source>
</evidence>
<evidence type="ECO:0000313" key="3">
    <source>
        <dbReference type="Proteomes" id="UP000250192"/>
    </source>
</evidence>
<dbReference type="Pfam" id="PF11228">
    <property type="entry name" value="DUF3027"/>
    <property type="match status" value="1"/>
</dbReference>
<evidence type="ECO:0000256" key="1">
    <source>
        <dbReference type="SAM" id="MobiDB-lite"/>
    </source>
</evidence>
<feature type="region of interest" description="Disordered" evidence="1">
    <location>
        <begin position="221"/>
        <end position="282"/>
    </location>
</feature>
<dbReference type="Proteomes" id="UP000250192">
    <property type="component" value="Unassembled WGS sequence"/>
</dbReference>
<name>A0A2X0U6H6_9ACTO</name>
<dbReference type="STRING" id="1660.APY09_01220"/>
<keyword evidence="3" id="KW-1185">Reference proteome</keyword>
<dbReference type="GeneID" id="93758515"/>
<proteinExistence type="predicted"/>